<evidence type="ECO:0000256" key="4">
    <source>
        <dbReference type="PROSITE-ProRule" id="PRU00335"/>
    </source>
</evidence>
<evidence type="ECO:0000256" key="2">
    <source>
        <dbReference type="ARBA" id="ARBA00023125"/>
    </source>
</evidence>
<dbReference type="PANTHER" id="PTHR30055:SF234">
    <property type="entry name" value="HTH-TYPE TRANSCRIPTIONAL REGULATOR BETI"/>
    <property type="match status" value="1"/>
</dbReference>
<dbReference type="Gene3D" id="1.10.357.10">
    <property type="entry name" value="Tetracycline Repressor, domain 2"/>
    <property type="match status" value="1"/>
</dbReference>
<proteinExistence type="predicted"/>
<dbReference type="PRINTS" id="PR00455">
    <property type="entry name" value="HTHTETR"/>
</dbReference>
<gene>
    <name evidence="6" type="ORF">HKD39_03640</name>
</gene>
<dbReference type="EMBL" id="JABEND010000002">
    <property type="protein sequence ID" value="NNG34825.1"/>
    <property type="molecule type" value="Genomic_DNA"/>
</dbReference>
<feature type="domain" description="HTH tetR-type" evidence="5">
    <location>
        <begin position="3"/>
        <end position="63"/>
    </location>
</feature>
<keyword evidence="2 4" id="KW-0238">DNA-binding</keyword>
<evidence type="ECO:0000313" key="6">
    <source>
        <dbReference type="EMBL" id="NNG34825.1"/>
    </source>
</evidence>
<dbReference type="PROSITE" id="PS50977">
    <property type="entry name" value="HTH_TETR_2"/>
    <property type="match status" value="1"/>
</dbReference>
<dbReference type="Pfam" id="PF17937">
    <property type="entry name" value="TetR_C_28"/>
    <property type="match status" value="1"/>
</dbReference>
<keyword evidence="7" id="KW-1185">Reference proteome</keyword>
<dbReference type="GO" id="GO:0003700">
    <property type="term" value="F:DNA-binding transcription factor activity"/>
    <property type="evidence" value="ECO:0007669"/>
    <property type="project" value="TreeGrafter"/>
</dbReference>
<dbReference type="InterPro" id="IPR041479">
    <property type="entry name" value="TetR_CgmR_C"/>
</dbReference>
<dbReference type="InterPro" id="IPR009057">
    <property type="entry name" value="Homeodomain-like_sf"/>
</dbReference>
<dbReference type="InterPro" id="IPR001647">
    <property type="entry name" value="HTH_TetR"/>
</dbReference>
<dbReference type="PANTHER" id="PTHR30055">
    <property type="entry name" value="HTH-TYPE TRANSCRIPTIONAL REGULATOR RUTR"/>
    <property type="match status" value="1"/>
</dbReference>
<dbReference type="InterPro" id="IPR050109">
    <property type="entry name" value="HTH-type_TetR-like_transc_reg"/>
</dbReference>
<reference evidence="6 7" key="1">
    <citation type="submission" date="2020-05" db="EMBL/GenBank/DDBJ databases">
        <title>Nakamurella sp. DB0629 isolated from air conditioner.</title>
        <authorList>
            <person name="Kim D.H."/>
            <person name="Kim D.-U."/>
        </authorList>
    </citation>
    <scope>NUCLEOTIDE SEQUENCE [LARGE SCALE GENOMIC DNA]</scope>
    <source>
        <strain evidence="6 7">DB0629</strain>
    </source>
</reference>
<organism evidence="6 7">
    <name type="scientific">Nakamurella aerolata</name>
    <dbReference type="NCBI Taxonomy" id="1656892"/>
    <lineage>
        <taxon>Bacteria</taxon>
        <taxon>Bacillati</taxon>
        <taxon>Actinomycetota</taxon>
        <taxon>Actinomycetes</taxon>
        <taxon>Nakamurellales</taxon>
        <taxon>Nakamurellaceae</taxon>
        <taxon>Nakamurella</taxon>
    </lineage>
</organism>
<evidence type="ECO:0000313" key="7">
    <source>
        <dbReference type="Proteomes" id="UP000562984"/>
    </source>
</evidence>
<evidence type="ECO:0000256" key="3">
    <source>
        <dbReference type="ARBA" id="ARBA00023163"/>
    </source>
</evidence>
<protein>
    <submittedName>
        <fullName evidence="6">TetR/AcrR family transcriptional regulator</fullName>
    </submittedName>
</protein>
<dbReference type="SUPFAM" id="SSF46689">
    <property type="entry name" value="Homeodomain-like"/>
    <property type="match status" value="1"/>
</dbReference>
<evidence type="ECO:0000256" key="1">
    <source>
        <dbReference type="ARBA" id="ARBA00023015"/>
    </source>
</evidence>
<keyword evidence="1" id="KW-0805">Transcription regulation</keyword>
<keyword evidence="3" id="KW-0804">Transcription</keyword>
<dbReference type="Pfam" id="PF00440">
    <property type="entry name" value="TetR_N"/>
    <property type="match status" value="1"/>
</dbReference>
<sequence>MSGDTRDRILDALRRLLARGGAAEATLENVAAEAGVSKGGLLYHFPSKDALFRGLVERTRDSVAAECAALNSAGTQDVTAAKAAVVRAYLEYTAPRDETERGFITALIDAARRPGSGGGRTDGAETDDDLSGLFAEIFQPWMDMIRSAVPDPVLAEVILQTGNGWYLSSVCGLPAPDPAVFTAAVDRLVAQATQH</sequence>
<dbReference type="GO" id="GO:0000976">
    <property type="term" value="F:transcription cis-regulatory region binding"/>
    <property type="evidence" value="ECO:0007669"/>
    <property type="project" value="TreeGrafter"/>
</dbReference>
<accession>A0A849A2N5</accession>
<name>A0A849A2N5_9ACTN</name>
<dbReference type="Proteomes" id="UP000562984">
    <property type="component" value="Unassembled WGS sequence"/>
</dbReference>
<feature type="DNA-binding region" description="H-T-H motif" evidence="4">
    <location>
        <begin position="26"/>
        <end position="45"/>
    </location>
</feature>
<dbReference type="AlphaFoldDB" id="A0A849A2N5"/>
<comment type="caution">
    <text evidence="6">The sequence shown here is derived from an EMBL/GenBank/DDBJ whole genome shotgun (WGS) entry which is preliminary data.</text>
</comment>
<evidence type="ECO:0000259" key="5">
    <source>
        <dbReference type="PROSITE" id="PS50977"/>
    </source>
</evidence>
<dbReference type="RefSeq" id="WP_171198500.1">
    <property type="nucleotide sequence ID" value="NZ_JABEND010000002.1"/>
</dbReference>